<dbReference type="EMBL" id="CP130318">
    <property type="protein sequence ID" value="WNQ09795.1"/>
    <property type="molecule type" value="Genomic_DNA"/>
</dbReference>
<evidence type="ECO:0000313" key="4">
    <source>
        <dbReference type="Proteomes" id="UP001305702"/>
    </source>
</evidence>
<feature type="compositionally biased region" description="Basic and acidic residues" evidence="1">
    <location>
        <begin position="80"/>
        <end position="101"/>
    </location>
</feature>
<feature type="region of interest" description="Disordered" evidence="1">
    <location>
        <begin position="47"/>
        <end position="161"/>
    </location>
</feature>
<protein>
    <submittedName>
        <fullName evidence="3">Uncharacterized protein</fullName>
    </submittedName>
</protein>
<evidence type="ECO:0000256" key="2">
    <source>
        <dbReference type="SAM" id="SignalP"/>
    </source>
</evidence>
<feature type="chain" id="PRO_5041688458" evidence="2">
    <location>
        <begin position="29"/>
        <end position="161"/>
    </location>
</feature>
<name>A0AA96LAT6_9BACL</name>
<feature type="compositionally biased region" description="Low complexity" evidence="1">
    <location>
        <begin position="113"/>
        <end position="151"/>
    </location>
</feature>
<sequence>MKKSKWFKWQAGAVGAAGLALLFNGIKASPAFTEAVAKAKTDNTETTASAIQQDAVMNEFHERTGQATDPGTGTMAPGYDRGELRGQRGRGGEGGRPDRRAMAGSPGTGGSSMTGSGSTQPYGGSSSNGSSSGSIGSRGSMSGSGSSSSSSTMPQTRTKRS</sequence>
<reference evidence="3 4" key="1">
    <citation type="submission" date="2022-02" db="EMBL/GenBank/DDBJ databases">
        <title>Paenibacillus sp. MBLB1776 Whole Genome Shotgun Sequencing.</title>
        <authorList>
            <person name="Hwang C.Y."/>
            <person name="Cho E.-S."/>
            <person name="Seo M.-J."/>
        </authorList>
    </citation>
    <scope>NUCLEOTIDE SEQUENCE [LARGE SCALE GENOMIC DNA]</scope>
    <source>
        <strain evidence="3 4">MBLB1776</strain>
    </source>
</reference>
<dbReference type="KEGG" id="paun:MJA45_19500"/>
<keyword evidence="4" id="KW-1185">Reference proteome</keyword>
<dbReference type="AlphaFoldDB" id="A0AA96LAT6"/>
<dbReference type="RefSeq" id="WP_315603569.1">
    <property type="nucleotide sequence ID" value="NZ_CP130318.1"/>
</dbReference>
<gene>
    <name evidence="3" type="ORF">MJA45_19500</name>
</gene>
<evidence type="ECO:0000313" key="3">
    <source>
        <dbReference type="EMBL" id="WNQ09795.1"/>
    </source>
</evidence>
<feature type="signal peptide" evidence="2">
    <location>
        <begin position="1"/>
        <end position="28"/>
    </location>
</feature>
<organism evidence="3 4">
    <name type="scientific">Paenibacillus aurantius</name>
    <dbReference type="NCBI Taxonomy" id="2918900"/>
    <lineage>
        <taxon>Bacteria</taxon>
        <taxon>Bacillati</taxon>
        <taxon>Bacillota</taxon>
        <taxon>Bacilli</taxon>
        <taxon>Bacillales</taxon>
        <taxon>Paenibacillaceae</taxon>
        <taxon>Paenibacillus</taxon>
    </lineage>
</organism>
<dbReference type="Proteomes" id="UP001305702">
    <property type="component" value="Chromosome"/>
</dbReference>
<proteinExistence type="predicted"/>
<keyword evidence="2" id="KW-0732">Signal</keyword>
<evidence type="ECO:0000256" key="1">
    <source>
        <dbReference type="SAM" id="MobiDB-lite"/>
    </source>
</evidence>
<accession>A0AA96LAT6</accession>
<feature type="compositionally biased region" description="Polar residues" evidence="1">
    <location>
        <begin position="152"/>
        <end position="161"/>
    </location>
</feature>